<accession>A0A0B7AD10</accession>
<sequence>SHIKASSLGVIWVRVKGGNSMGRQVIFESNRSLLRKGIVCCNTVTDLNRGICAIHVLNIANEDVFLSNGTVVGNICEIDSSNDVNFNVISTNSVECAVSVGEKFGISGPSNINIGSSRFDLSRMHGSPNQKAAMLSLLSRYDDVFSYNDFDVGYADKVQHEIRLQDTNPIKLPYRRIPPAFYT</sequence>
<protein>
    <submittedName>
        <fullName evidence="1">Uncharacterized protein</fullName>
    </submittedName>
</protein>
<dbReference type="EMBL" id="HACG01031657">
    <property type="protein sequence ID" value="CEK78522.1"/>
    <property type="molecule type" value="Transcribed_RNA"/>
</dbReference>
<feature type="non-terminal residue" evidence="1">
    <location>
        <position position="1"/>
    </location>
</feature>
<proteinExistence type="predicted"/>
<gene>
    <name evidence="1" type="primary">ORF110582</name>
</gene>
<evidence type="ECO:0000313" key="1">
    <source>
        <dbReference type="EMBL" id="CEK78522.1"/>
    </source>
</evidence>
<name>A0A0B7AD10_9EUPU</name>
<organism evidence="1">
    <name type="scientific">Arion vulgaris</name>
    <dbReference type="NCBI Taxonomy" id="1028688"/>
    <lineage>
        <taxon>Eukaryota</taxon>
        <taxon>Metazoa</taxon>
        <taxon>Spiralia</taxon>
        <taxon>Lophotrochozoa</taxon>
        <taxon>Mollusca</taxon>
        <taxon>Gastropoda</taxon>
        <taxon>Heterobranchia</taxon>
        <taxon>Euthyneura</taxon>
        <taxon>Panpulmonata</taxon>
        <taxon>Eupulmonata</taxon>
        <taxon>Stylommatophora</taxon>
        <taxon>Helicina</taxon>
        <taxon>Arionoidea</taxon>
        <taxon>Arionidae</taxon>
        <taxon>Arion</taxon>
    </lineage>
</organism>
<reference evidence="1" key="1">
    <citation type="submission" date="2014-12" db="EMBL/GenBank/DDBJ databases">
        <title>Insight into the proteome of Arion vulgaris.</title>
        <authorList>
            <person name="Aradska J."/>
            <person name="Bulat T."/>
            <person name="Smidak R."/>
            <person name="Sarate P."/>
            <person name="Gangsoo J."/>
            <person name="Sialana F."/>
            <person name="Bilban M."/>
            <person name="Lubec G."/>
        </authorList>
    </citation>
    <scope>NUCLEOTIDE SEQUENCE</scope>
    <source>
        <tissue evidence="1">Skin</tissue>
    </source>
</reference>
<dbReference type="AlphaFoldDB" id="A0A0B7AD10"/>
<feature type="non-terminal residue" evidence="1">
    <location>
        <position position="183"/>
    </location>
</feature>